<gene>
    <name evidence="1" type="ORF">GCM10007877_06960</name>
</gene>
<evidence type="ECO:0000313" key="1">
    <source>
        <dbReference type="EMBL" id="GLS24982.1"/>
    </source>
</evidence>
<dbReference type="AlphaFoldDB" id="A0AA37WNF3"/>
<accession>A0AA37WNF3</accession>
<dbReference type="RefSeq" id="WP_232592203.1">
    <property type="nucleotide sequence ID" value="NZ_BSPD01000020.1"/>
</dbReference>
<proteinExistence type="predicted"/>
<reference evidence="1 2" key="1">
    <citation type="journal article" date="2014" name="Int. J. Syst. Evol. Microbiol.">
        <title>Complete genome sequence of Corynebacterium casei LMG S-19264T (=DSM 44701T), isolated from a smear-ripened cheese.</title>
        <authorList>
            <consortium name="US DOE Joint Genome Institute (JGI-PGF)"/>
            <person name="Walter F."/>
            <person name="Albersmeier A."/>
            <person name="Kalinowski J."/>
            <person name="Ruckert C."/>
        </authorList>
    </citation>
    <scope>NUCLEOTIDE SEQUENCE [LARGE SCALE GENOMIC DNA]</scope>
    <source>
        <strain evidence="1 2">NBRC 110095</strain>
    </source>
</reference>
<organism evidence="1 2">
    <name type="scientific">Marinibactrum halimedae</name>
    <dbReference type="NCBI Taxonomy" id="1444977"/>
    <lineage>
        <taxon>Bacteria</taxon>
        <taxon>Pseudomonadati</taxon>
        <taxon>Pseudomonadota</taxon>
        <taxon>Gammaproteobacteria</taxon>
        <taxon>Cellvibrionales</taxon>
        <taxon>Cellvibrionaceae</taxon>
        <taxon>Marinibactrum</taxon>
    </lineage>
</organism>
<dbReference type="Proteomes" id="UP001156870">
    <property type="component" value="Unassembled WGS sequence"/>
</dbReference>
<sequence>MRNALYKKSRLAQFCILVIVVAVFSGVSLDSFSQDSVSQDSVSQDSVSQDSTSQKRVYGESRVVEVSVDRSVLLHGDGTWEYIAKPFVVTMEEDKKILLRPDGTWKPITTLKDLQAGEAIQIINTKHDQKTMSANHATVFLDEVYVQEFMKKLPGLKNNRLSSLTHWKVSITASSLAISPMNLGDIETAQVRMFDNDNKSYDVVKITPSHAQLNPGETGQLHIVADGAPGSLFGPKTVFLAFKSTIEHFPSPLKLEKSVRDLKRIRDE</sequence>
<comment type="caution">
    <text evidence="1">The sequence shown here is derived from an EMBL/GenBank/DDBJ whole genome shotgun (WGS) entry which is preliminary data.</text>
</comment>
<protein>
    <submittedName>
        <fullName evidence="1">Uncharacterized protein</fullName>
    </submittedName>
</protein>
<evidence type="ECO:0000313" key="2">
    <source>
        <dbReference type="Proteomes" id="UP001156870"/>
    </source>
</evidence>
<name>A0AA37WNF3_9GAMM</name>
<dbReference type="EMBL" id="BSPD01000020">
    <property type="protein sequence ID" value="GLS24982.1"/>
    <property type="molecule type" value="Genomic_DNA"/>
</dbReference>
<keyword evidence="2" id="KW-1185">Reference proteome</keyword>